<comment type="caution">
    <text evidence="3">The sequence shown here is derived from an EMBL/GenBank/DDBJ whole genome shotgun (WGS) entry which is preliminary data.</text>
</comment>
<comment type="function">
    <text evidence="2">Required for morphogenesis under gluconeogenic growth conditions.</text>
</comment>
<organism evidence="3 4">
    <name type="scientific">Geothrix edaphica</name>
    <dbReference type="NCBI Taxonomy" id="2927976"/>
    <lineage>
        <taxon>Bacteria</taxon>
        <taxon>Pseudomonadati</taxon>
        <taxon>Acidobacteriota</taxon>
        <taxon>Holophagae</taxon>
        <taxon>Holophagales</taxon>
        <taxon>Holophagaceae</taxon>
        <taxon>Geothrix</taxon>
    </lineage>
</organism>
<dbReference type="HAMAP" id="MF_00973">
    <property type="entry name" value="Gluconeogen_factor"/>
    <property type="match status" value="1"/>
</dbReference>
<dbReference type="EMBL" id="BSDC01000001">
    <property type="protein sequence ID" value="GLH66396.1"/>
    <property type="molecule type" value="Genomic_DNA"/>
</dbReference>
<comment type="subcellular location">
    <subcellularLocation>
        <location evidence="2">Cytoplasm</location>
    </subcellularLocation>
</comment>
<proteinExistence type="inferred from homology"/>
<dbReference type="CDD" id="cd07187">
    <property type="entry name" value="YvcK_like"/>
    <property type="match status" value="1"/>
</dbReference>
<dbReference type="Proteomes" id="UP001165044">
    <property type="component" value="Unassembled WGS sequence"/>
</dbReference>
<keyword evidence="1 2" id="KW-0963">Cytoplasm</keyword>
<dbReference type="RefSeq" id="WP_285606591.1">
    <property type="nucleotide sequence ID" value="NZ_BSDC01000001.1"/>
</dbReference>
<dbReference type="PANTHER" id="PTHR30135">
    <property type="entry name" value="UNCHARACTERIZED PROTEIN YVCK-RELATED"/>
    <property type="match status" value="1"/>
</dbReference>
<comment type="similarity">
    <text evidence="2">Belongs to the gluconeogenesis factor family.</text>
</comment>
<name>A0ABQ5PW77_9BACT</name>
<dbReference type="Pfam" id="PF01933">
    <property type="entry name" value="CofD"/>
    <property type="match status" value="1"/>
</dbReference>
<dbReference type="Gene3D" id="3.40.50.10680">
    <property type="entry name" value="CofD-like domains"/>
    <property type="match status" value="1"/>
</dbReference>
<dbReference type="SUPFAM" id="SSF142338">
    <property type="entry name" value="CofD-like"/>
    <property type="match status" value="1"/>
</dbReference>
<dbReference type="InterPro" id="IPR002882">
    <property type="entry name" value="CofD"/>
</dbReference>
<dbReference type="PANTHER" id="PTHR30135:SF3">
    <property type="entry name" value="GLUCONEOGENESIS FACTOR-RELATED"/>
    <property type="match status" value="1"/>
</dbReference>
<dbReference type="InterPro" id="IPR010119">
    <property type="entry name" value="Gluconeogen_factor"/>
</dbReference>
<keyword evidence="4" id="KW-1185">Reference proteome</keyword>
<gene>
    <name evidence="3" type="ORF">GETHED_07600</name>
</gene>
<evidence type="ECO:0000313" key="4">
    <source>
        <dbReference type="Proteomes" id="UP001165044"/>
    </source>
</evidence>
<sequence>MSGPLGLHADQPLKVVALGGGTGLAALLRALKREAGRSRDPWKLTGIVTVSDNGGSSGRLRDELGGIPPGDLRNCLSALTLEDSALSDLLNYRFKGDGSLAGHSLGNLMLWALADLTGDWVRAIRQLSGVLVTVGRLFPSTVVPITLCAEDMAGRRYEGETAVGSCRPPLARLWMEPAEAEPLPEAVLALLRADLVILSPGSLYTSTIANLLLSELQEAVAISRAPVVYVANLMTEPGESSGLDLENHVAAIASFGRVGISAVIANSAPLQPEMLARYREEGGEPIAAPSAEVLGIPVHRFPLLDPEAPMARHHPDLLNQAIRETLTRL</sequence>
<accession>A0ABQ5PW77</accession>
<dbReference type="InterPro" id="IPR038136">
    <property type="entry name" value="CofD-like_dom_sf"/>
</dbReference>
<dbReference type="NCBIfam" id="TIGR01826">
    <property type="entry name" value="CofD_related"/>
    <property type="match status" value="1"/>
</dbReference>
<reference evidence="3" key="1">
    <citation type="journal article" date="2023" name="Antonie Van Leeuwenhoek">
        <title>Mesoterricola silvestris gen. nov., sp. nov., Mesoterricola sediminis sp. nov., Geothrix oryzae sp. nov., Geothrix edaphica sp. nov., Geothrix rubra sp. nov., and Geothrix limicola sp. nov., six novel members of Acidobacteriota isolated from soils.</title>
        <authorList>
            <person name="Itoh H."/>
            <person name="Sugisawa Y."/>
            <person name="Mise K."/>
            <person name="Xu Z."/>
            <person name="Kuniyasu M."/>
            <person name="Ushijima N."/>
            <person name="Kawano K."/>
            <person name="Kobayashi E."/>
            <person name="Shiratori Y."/>
            <person name="Masuda Y."/>
            <person name="Senoo K."/>
        </authorList>
    </citation>
    <scope>NUCLEOTIDE SEQUENCE</scope>
    <source>
        <strain evidence="3">Red802</strain>
    </source>
</reference>
<evidence type="ECO:0000313" key="3">
    <source>
        <dbReference type="EMBL" id="GLH66396.1"/>
    </source>
</evidence>
<protein>
    <recommendedName>
        <fullName evidence="2">Putative gluconeogenesis factor</fullName>
    </recommendedName>
</protein>
<evidence type="ECO:0000256" key="2">
    <source>
        <dbReference type="HAMAP-Rule" id="MF_00973"/>
    </source>
</evidence>
<evidence type="ECO:0000256" key="1">
    <source>
        <dbReference type="ARBA" id="ARBA00022490"/>
    </source>
</evidence>